<evidence type="ECO:0000256" key="1">
    <source>
        <dbReference type="PROSITE-ProRule" id="PRU00409"/>
    </source>
</evidence>
<protein>
    <recommendedName>
        <fullName evidence="2">ATP-grasp domain-containing protein</fullName>
    </recommendedName>
</protein>
<name>A0A0P6VWZ2_9HYPH</name>
<dbReference type="InterPro" id="IPR011761">
    <property type="entry name" value="ATP-grasp"/>
</dbReference>
<accession>A0A0P6VWZ2</accession>
<dbReference type="Gene3D" id="3.30.470.20">
    <property type="entry name" value="ATP-grasp fold, B domain"/>
    <property type="match status" value="1"/>
</dbReference>
<organism evidence="3 4">
    <name type="scientific">Prosthecodimorpha hirschii</name>
    <dbReference type="NCBI Taxonomy" id="665126"/>
    <lineage>
        <taxon>Bacteria</taxon>
        <taxon>Pseudomonadati</taxon>
        <taxon>Pseudomonadota</taxon>
        <taxon>Alphaproteobacteria</taxon>
        <taxon>Hyphomicrobiales</taxon>
        <taxon>Ancalomicrobiaceae</taxon>
        <taxon>Prosthecodimorpha</taxon>
    </lineage>
</organism>
<dbReference type="PIRSF" id="PIRSF016817">
    <property type="entry name" value="UCP016817_carboligase"/>
    <property type="match status" value="1"/>
</dbReference>
<sequence length="366" mass="38117">MLVAAQSGRALAAAARRAGFVPLVADLFADSDTRALCPAAIAVEGALATGFRRDGLVAALDRLAAAAPAPPIGLVLGSGFEDRPRLIERLAARYGLLGTAGPGVRAAKDPQSLAAACRQEDIPHPPIARTVPEAGDWLIKRIGGSGGVHVRPARRPGTLPRGRYAQAFVPGRSVSLGFLSDGIDIRPVGFAEQWAAPTPARPWRFGGMAGPVRLPETVEAGMIETARRLARRFGLRGLASLDAVLDGEDWTLVEINPRPGAALDVLDCGEVPLLAAHIAACRGYLPEMKVVSAMVRGIGIVYATKPIAAVLAAEWPAWVFDRPDSGGSIGAGDPIATVTAEAPDVGAVRALIERRSAWLRADCGAT</sequence>
<evidence type="ECO:0000313" key="3">
    <source>
        <dbReference type="EMBL" id="KPL55762.1"/>
    </source>
</evidence>
<dbReference type="InterPro" id="IPR003806">
    <property type="entry name" value="ATP-grasp_PylC-type"/>
</dbReference>
<reference evidence="3 4" key="2">
    <citation type="submission" date="2015-10" db="EMBL/GenBank/DDBJ databases">
        <title>Draft Genome Sequence of Prosthecomicrobium hirschii ATCC 27832.</title>
        <authorList>
            <person name="Daniel J."/>
            <person name="Givan S.A."/>
            <person name="Brun Y.V."/>
            <person name="Brown P.J."/>
        </authorList>
    </citation>
    <scope>NUCLEOTIDE SEQUENCE [LARGE SCALE GENOMIC DNA]</scope>
    <source>
        <strain evidence="3 4">16</strain>
    </source>
</reference>
<proteinExistence type="predicted"/>
<dbReference type="PROSITE" id="PS50975">
    <property type="entry name" value="ATP_GRASP"/>
    <property type="match status" value="1"/>
</dbReference>
<dbReference type="AlphaFoldDB" id="A0A0P6VWZ2"/>
<dbReference type="GO" id="GO:0005524">
    <property type="term" value="F:ATP binding"/>
    <property type="evidence" value="ECO:0007669"/>
    <property type="project" value="UniProtKB-UniRule"/>
</dbReference>
<evidence type="ECO:0000259" key="2">
    <source>
        <dbReference type="PROSITE" id="PS50975"/>
    </source>
</evidence>
<dbReference type="InterPro" id="IPR016677">
    <property type="entry name" value="UCP016817_carboligase"/>
</dbReference>
<dbReference type="STRING" id="665126.ABB55_09045"/>
<reference evidence="3 4" key="1">
    <citation type="submission" date="2015-09" db="EMBL/GenBank/DDBJ databases">
        <authorList>
            <person name="Jackson K.R."/>
            <person name="Lunt B.L."/>
            <person name="Fisher J.N.B."/>
            <person name="Gardner A.V."/>
            <person name="Bailey M.E."/>
            <person name="Deus L.M."/>
            <person name="Earl A.S."/>
            <person name="Gibby P.D."/>
            <person name="Hartmann K.A."/>
            <person name="Liu J.E."/>
            <person name="Manci A.M."/>
            <person name="Nielsen D.A."/>
            <person name="Solomon M.B."/>
            <person name="Breakwell D.P."/>
            <person name="Burnett S.H."/>
            <person name="Grose J.H."/>
        </authorList>
    </citation>
    <scope>NUCLEOTIDE SEQUENCE [LARGE SCALE GENOMIC DNA]</scope>
    <source>
        <strain evidence="3 4">16</strain>
    </source>
</reference>
<feature type="domain" description="ATP-grasp" evidence="2">
    <location>
        <begin position="88"/>
        <end position="282"/>
    </location>
</feature>
<evidence type="ECO:0000313" key="4">
    <source>
        <dbReference type="Proteomes" id="UP000048984"/>
    </source>
</evidence>
<dbReference type="GO" id="GO:0046872">
    <property type="term" value="F:metal ion binding"/>
    <property type="evidence" value="ECO:0007669"/>
    <property type="project" value="InterPro"/>
</dbReference>
<comment type="caution">
    <text evidence="3">The sequence shown here is derived from an EMBL/GenBank/DDBJ whole genome shotgun (WGS) entry which is preliminary data.</text>
</comment>
<dbReference type="SUPFAM" id="SSF56059">
    <property type="entry name" value="Glutathione synthetase ATP-binding domain-like"/>
    <property type="match status" value="1"/>
</dbReference>
<keyword evidence="1" id="KW-0547">Nucleotide-binding</keyword>
<keyword evidence="1" id="KW-0067">ATP-binding</keyword>
<gene>
    <name evidence="3" type="ORF">ABB55_09045</name>
</gene>
<dbReference type="EMBL" id="LJYW01000001">
    <property type="protein sequence ID" value="KPL55762.1"/>
    <property type="molecule type" value="Genomic_DNA"/>
</dbReference>
<dbReference type="Pfam" id="PF02655">
    <property type="entry name" value="ATP-grasp_3"/>
    <property type="match status" value="1"/>
</dbReference>
<keyword evidence="4" id="KW-1185">Reference proteome</keyword>
<dbReference type="Proteomes" id="UP000048984">
    <property type="component" value="Unassembled WGS sequence"/>
</dbReference>